<name>A0ABT8GPV8_9BACL</name>
<sequence length="45" mass="5314">MWVVTIFEEKTYRIFEFETKEEALMVLETIESPAILSYTKLTLVA</sequence>
<proteinExistence type="predicted"/>
<protein>
    <submittedName>
        <fullName evidence="1">Uncharacterized protein</fullName>
    </submittedName>
</protein>
<organism evidence="1 2">
    <name type="scientific">Ureibacillus aquaedulcis</name>
    <dbReference type="NCBI Taxonomy" id="3058421"/>
    <lineage>
        <taxon>Bacteria</taxon>
        <taxon>Bacillati</taxon>
        <taxon>Bacillota</taxon>
        <taxon>Bacilli</taxon>
        <taxon>Bacillales</taxon>
        <taxon>Caryophanaceae</taxon>
        <taxon>Ureibacillus</taxon>
    </lineage>
</organism>
<dbReference type="Proteomes" id="UP001172743">
    <property type="component" value="Unassembled WGS sequence"/>
</dbReference>
<gene>
    <name evidence="1" type="ORF">QYB95_07885</name>
</gene>
<dbReference type="EMBL" id="JAUHTQ010000004">
    <property type="protein sequence ID" value="MDN4493452.1"/>
    <property type="molecule type" value="Genomic_DNA"/>
</dbReference>
<reference evidence="1" key="1">
    <citation type="submission" date="2023-07" db="EMBL/GenBank/DDBJ databases">
        <title>Ureibacillus sp. isolated from freshwater well.</title>
        <authorList>
            <person name="Kirdat K."/>
            <person name="Bhatt A."/>
            <person name="Teware R."/>
            <person name="Bhavsar Y."/>
            <person name="Yadav A."/>
        </authorList>
    </citation>
    <scope>NUCLEOTIDE SEQUENCE</scope>
    <source>
        <strain evidence="1">BA0131</strain>
    </source>
</reference>
<evidence type="ECO:0000313" key="1">
    <source>
        <dbReference type="EMBL" id="MDN4493452.1"/>
    </source>
</evidence>
<keyword evidence="2" id="KW-1185">Reference proteome</keyword>
<accession>A0ABT8GPV8</accession>
<comment type="caution">
    <text evidence="1">The sequence shown here is derived from an EMBL/GenBank/DDBJ whole genome shotgun (WGS) entry which is preliminary data.</text>
</comment>
<evidence type="ECO:0000313" key="2">
    <source>
        <dbReference type="Proteomes" id="UP001172743"/>
    </source>
</evidence>
<dbReference type="RefSeq" id="WP_301137761.1">
    <property type="nucleotide sequence ID" value="NZ_JAUHTQ010000004.1"/>
</dbReference>